<dbReference type="NCBIfam" id="NF038403">
    <property type="entry name" value="perm_prefix_1"/>
    <property type="match status" value="1"/>
</dbReference>
<protein>
    <submittedName>
        <fullName evidence="7">FtsW/RodA/SpoVE family cell cycle protein</fullName>
    </submittedName>
</protein>
<dbReference type="PANTHER" id="PTHR30474:SF1">
    <property type="entry name" value="PEPTIDOGLYCAN GLYCOSYLTRANSFERASE MRDB"/>
    <property type="match status" value="1"/>
</dbReference>
<sequence>MSKDNGNRSDFSQFLDSVCGHVRAKQLHPEIKDELTGHLEELVEEYIAEGKTEQEAIDAAISRMGEPHLIGRELDRTHRPRTDWVMLLLILLFTGIGLLAIYNVQTYASGSLGNSQLLERKIVFTVIGIAMMCALWAIDYQRIKKYSEYFFVAGLLLMAWVSQFAWQVNGQRTWLVVGSFSFYVPTVAIFAMIVGMAGIKPLKDRNWKESLLLIAYRGIVPIYLLMEMKTATMAAIYTVIFVVYLCLTSRFWWQAAAFAAGCVLFAGFMAINSPYGFVTRRALNFLNHWDDPRGSGYVINLSLDILRSAGWWGKGGLPKIIVPFPQSEGLLPNFIYAFGWAGGVIVIMLIVGFIGKIVITSIHLKDAYGKLLVAVLGSWFIIQFIWTVAMIFGYAPFVGISLPFISYGGTEQLIQFAAIGLMLGVYRRRNRIAASRDQSEEILAN</sequence>
<dbReference type="PANTHER" id="PTHR30474">
    <property type="entry name" value="CELL CYCLE PROTEIN"/>
    <property type="match status" value="1"/>
</dbReference>
<name>A0ABW0R081_9BACL</name>
<dbReference type="RefSeq" id="WP_378112093.1">
    <property type="nucleotide sequence ID" value="NZ_JBHSNC010000036.1"/>
</dbReference>
<feature type="transmembrane region" description="Helical" evidence="6">
    <location>
        <begin position="150"/>
        <end position="168"/>
    </location>
</feature>
<comment type="caution">
    <text evidence="7">The sequence shown here is derived from an EMBL/GenBank/DDBJ whole genome shotgun (WGS) entry which is preliminary data.</text>
</comment>
<comment type="subcellular location">
    <subcellularLocation>
        <location evidence="1">Membrane</location>
        <topology evidence="1">Multi-pass membrane protein</topology>
    </subcellularLocation>
</comment>
<keyword evidence="5 6" id="KW-0472">Membrane</keyword>
<evidence type="ECO:0000256" key="5">
    <source>
        <dbReference type="ARBA" id="ARBA00023136"/>
    </source>
</evidence>
<feature type="transmembrane region" description="Helical" evidence="6">
    <location>
        <begin position="174"/>
        <end position="198"/>
    </location>
</feature>
<feature type="transmembrane region" description="Helical" evidence="6">
    <location>
        <begin position="371"/>
        <end position="392"/>
    </location>
</feature>
<evidence type="ECO:0000256" key="3">
    <source>
        <dbReference type="ARBA" id="ARBA00022960"/>
    </source>
</evidence>
<dbReference type="EMBL" id="JBHSNC010000036">
    <property type="protein sequence ID" value="MFC5530156.1"/>
    <property type="molecule type" value="Genomic_DNA"/>
</dbReference>
<keyword evidence="8" id="KW-1185">Reference proteome</keyword>
<proteinExistence type="predicted"/>
<dbReference type="InterPro" id="IPR001182">
    <property type="entry name" value="FtsW/RodA"/>
</dbReference>
<feature type="transmembrane region" description="Helical" evidence="6">
    <location>
        <begin position="404"/>
        <end position="426"/>
    </location>
</feature>
<dbReference type="InterPro" id="IPR047928">
    <property type="entry name" value="Perm_prefix_1"/>
</dbReference>
<accession>A0ABW0R081</accession>
<dbReference type="Pfam" id="PF01098">
    <property type="entry name" value="FTSW_RODA_SPOVE"/>
    <property type="match status" value="1"/>
</dbReference>
<evidence type="ECO:0000313" key="7">
    <source>
        <dbReference type="EMBL" id="MFC5530156.1"/>
    </source>
</evidence>
<evidence type="ECO:0000256" key="4">
    <source>
        <dbReference type="ARBA" id="ARBA00022989"/>
    </source>
</evidence>
<keyword evidence="2 6" id="KW-0812">Transmembrane</keyword>
<feature type="transmembrane region" description="Helical" evidence="6">
    <location>
        <begin position="210"/>
        <end position="226"/>
    </location>
</feature>
<evidence type="ECO:0000256" key="6">
    <source>
        <dbReference type="SAM" id="Phobius"/>
    </source>
</evidence>
<feature type="transmembrane region" description="Helical" evidence="6">
    <location>
        <begin position="84"/>
        <end position="102"/>
    </location>
</feature>
<evidence type="ECO:0000313" key="8">
    <source>
        <dbReference type="Proteomes" id="UP001596108"/>
    </source>
</evidence>
<dbReference type="Proteomes" id="UP001596108">
    <property type="component" value="Unassembled WGS sequence"/>
</dbReference>
<feature type="transmembrane region" description="Helical" evidence="6">
    <location>
        <begin position="122"/>
        <end position="138"/>
    </location>
</feature>
<feature type="transmembrane region" description="Helical" evidence="6">
    <location>
        <begin position="255"/>
        <end position="277"/>
    </location>
</feature>
<keyword evidence="3" id="KW-0133">Cell shape</keyword>
<evidence type="ECO:0000256" key="1">
    <source>
        <dbReference type="ARBA" id="ARBA00004141"/>
    </source>
</evidence>
<feature type="transmembrane region" description="Helical" evidence="6">
    <location>
        <begin position="334"/>
        <end position="359"/>
    </location>
</feature>
<reference evidence="8" key="1">
    <citation type="journal article" date="2019" name="Int. J. Syst. Evol. Microbiol.">
        <title>The Global Catalogue of Microorganisms (GCM) 10K type strain sequencing project: providing services to taxonomists for standard genome sequencing and annotation.</title>
        <authorList>
            <consortium name="The Broad Institute Genomics Platform"/>
            <consortium name="The Broad Institute Genome Sequencing Center for Infectious Disease"/>
            <person name="Wu L."/>
            <person name="Ma J."/>
        </authorList>
    </citation>
    <scope>NUCLEOTIDE SEQUENCE [LARGE SCALE GENOMIC DNA]</scope>
    <source>
        <strain evidence="8">CGMCC 1.18578</strain>
    </source>
</reference>
<organism evidence="7 8">
    <name type="scientific">Cohnella yongneupensis</name>
    <dbReference type="NCBI Taxonomy" id="425006"/>
    <lineage>
        <taxon>Bacteria</taxon>
        <taxon>Bacillati</taxon>
        <taxon>Bacillota</taxon>
        <taxon>Bacilli</taxon>
        <taxon>Bacillales</taxon>
        <taxon>Paenibacillaceae</taxon>
        <taxon>Cohnella</taxon>
    </lineage>
</organism>
<evidence type="ECO:0000256" key="2">
    <source>
        <dbReference type="ARBA" id="ARBA00022692"/>
    </source>
</evidence>
<feature type="transmembrane region" description="Helical" evidence="6">
    <location>
        <begin position="232"/>
        <end position="248"/>
    </location>
</feature>
<gene>
    <name evidence="7" type="ORF">ACFPQ4_12030</name>
</gene>
<keyword evidence="4 6" id="KW-1133">Transmembrane helix</keyword>